<dbReference type="EMBL" id="GBXM01079676">
    <property type="protein sequence ID" value="JAH28901.1"/>
    <property type="molecule type" value="Transcribed_RNA"/>
</dbReference>
<reference evidence="1" key="2">
    <citation type="journal article" date="2015" name="Fish Shellfish Immunol.">
        <title>Early steps in the European eel (Anguilla anguilla)-Vibrio vulnificus interaction in the gills: Role of the RtxA13 toxin.</title>
        <authorList>
            <person name="Callol A."/>
            <person name="Pajuelo D."/>
            <person name="Ebbesson L."/>
            <person name="Teles M."/>
            <person name="MacKenzie S."/>
            <person name="Amaro C."/>
        </authorList>
    </citation>
    <scope>NUCLEOTIDE SEQUENCE</scope>
</reference>
<organism evidence="1">
    <name type="scientific">Anguilla anguilla</name>
    <name type="common">European freshwater eel</name>
    <name type="synonym">Muraena anguilla</name>
    <dbReference type="NCBI Taxonomy" id="7936"/>
    <lineage>
        <taxon>Eukaryota</taxon>
        <taxon>Metazoa</taxon>
        <taxon>Chordata</taxon>
        <taxon>Craniata</taxon>
        <taxon>Vertebrata</taxon>
        <taxon>Euteleostomi</taxon>
        <taxon>Actinopterygii</taxon>
        <taxon>Neopterygii</taxon>
        <taxon>Teleostei</taxon>
        <taxon>Anguilliformes</taxon>
        <taxon>Anguillidae</taxon>
        <taxon>Anguilla</taxon>
    </lineage>
</organism>
<proteinExistence type="predicted"/>
<reference evidence="1" key="1">
    <citation type="submission" date="2014-11" db="EMBL/GenBank/DDBJ databases">
        <authorList>
            <person name="Amaro Gonzalez C."/>
        </authorList>
    </citation>
    <scope>NUCLEOTIDE SEQUENCE</scope>
</reference>
<accession>A0A0E9RIC8</accession>
<protein>
    <submittedName>
        <fullName evidence="1">Uncharacterized protein</fullName>
    </submittedName>
</protein>
<evidence type="ECO:0000313" key="1">
    <source>
        <dbReference type="EMBL" id="JAH28901.1"/>
    </source>
</evidence>
<dbReference type="AlphaFoldDB" id="A0A0E9RIC8"/>
<sequence length="51" mass="6170">MLFFVFVYNIKHSLTHMFLYSVQVYISHVVRLYNVACIAYRFCILHAVHVY</sequence>
<name>A0A0E9RIC8_ANGAN</name>